<dbReference type="Proteomes" id="UP000587760">
    <property type="component" value="Unassembled WGS sequence"/>
</dbReference>
<evidence type="ECO:0000313" key="2">
    <source>
        <dbReference type="Proteomes" id="UP000587760"/>
    </source>
</evidence>
<name>A0A841R7C5_9SPIO</name>
<accession>A0A841R7C5</accession>
<protein>
    <submittedName>
        <fullName evidence="1">Uncharacterized protein</fullName>
    </submittedName>
</protein>
<sequence>MRLFTYFFSVLILISTSSYYIFGQDSSTIEREEAPAAVWDMDINDSEVDLYITGYWKIGVKGGVSFESGPAGIVFPAAFPGLTDFNFYQEPDVTISLWLKNRYYLETTFLEGFDKNTYAIGYRGQEGEVLQAVRIGNSEITIDDYEGINVPSPDYNTPGVSAEFQTALSSHDVLIRYDPTSEQKKTFLGEYEVTEELIELGNFKRGQYFILPDDNIDAGSLEFYIADKNGIYTSVDGSGNPYRNFRKAEPDEYSYSLLKGTVSLTEPAESDVLVFYMKGNLPIGNDLLGSGFIVPLFNGEPYPEGSTSNFNWNALTYDKWSFPETDVSFTTSSSVTINSKKTLRIFSPGRISPFESYNRYDIKTQLPSEKWKTETFLADNSLTEADDSDTFSFTADPDSSTLIANINGTTDPRSAYNRYPFAESYPQIYTVEPLDRAKTGKVIMLSVRNGNGISLGSGVVPGSEQIYVNGFLTGAATVDYSSGRVTFNRFIYPHDRIEIIYRTETTDLAGGDLLVAQGNRFFPAENLELYFAEMFRWNIAGETAASELESSPGGLTIAGGLDFNTDNFNLSINASGGFNTSNTTGTLRVAGMEESGYSFSAGRDLVKPAPDEIWDGTAPLSSGRTDLTYTDYLTTDGLGQYFLNTYTWNGAIEDTEKEGPSPASELSSDPFDGNVMVFDYSLGAGQWSAGDLLLSSDGPIDLSNYESVSLYLWTDNPSEIDVKLLLGENGEAEDYDGDSFTDDYDEAQIVTIDISTSDLAETDNNWYKIEHEFTPIELKKLSKSRSARIIIEEKTSPTSGRLMAGGLHFEGSIFKGGVYTNADPDNEIDYSSNTVELTITEARDATAASLSTEYPETVSLFHSSGDEQKAVKIYWDLTSGDGDYWTSETHTTSVSPESYGVFSFYAHSDTISGSTYNIDLTDSRNRGYHFTYSPSTTNWEKLNLSLETGNVTDEEGNQITAAVIDENMGELNRFSIKGQNSISNTGTLYLDELHYSDPSFSLDGTVDILADYRQDGLLLASSGGFPFFADFFISNNFTYYGGKVLSDVSDSYHSLENYTSIGITMLLMEIQANAKISYDKSGTDLAGSHSLLFPSGFSFGTFTDNYSRSGSDETTAMFRSNSLKLAIPGLGFVAFSTEADGNGDNLVQSWSAETDWALFDRLTLNLKGQLEQTELWDFRDSGNYFSNWILDYKLLVPFDENVSDRNFSSSFHINLDTQPVGFSFTPSIFFDLDEKGDKIQSNRGNMVISIPLTFMSRNDKTWSLTPSYSRIFTEKSNNVDSGSYRQGFINLFDDLATWMPLTSFIPFYELFAQNPVNTFEEKTASFNSASYTPEFAINFSRNSGSTITDLFLPDKIDLSFSRTFTKTDDSYSNVNTYDLTIKQSAINLFGRFGVYETFDFYDSEDITSSVQFVLEGRNGEFPTPKELVYQNYFAFYGKQNRALTLENRFSTQFVDTVLSDTLDFKFLWSGEMKEKFALDFINNIIDKEHFWSHEESLQLEFNHPWQVNEEEVTSFNIFMKHLSTINVPGLGALRGWLTLGFYTDDELFRTGFEAGIEMEISF</sequence>
<organism evidence="1 2">
    <name type="scientific">Spirochaeta isovalerica</name>
    <dbReference type="NCBI Taxonomy" id="150"/>
    <lineage>
        <taxon>Bacteria</taxon>
        <taxon>Pseudomonadati</taxon>
        <taxon>Spirochaetota</taxon>
        <taxon>Spirochaetia</taxon>
        <taxon>Spirochaetales</taxon>
        <taxon>Spirochaetaceae</taxon>
        <taxon>Spirochaeta</taxon>
    </lineage>
</organism>
<reference evidence="1 2" key="1">
    <citation type="submission" date="2020-08" db="EMBL/GenBank/DDBJ databases">
        <title>Genomic Encyclopedia of Type Strains, Phase IV (KMG-IV): sequencing the most valuable type-strain genomes for metagenomic binning, comparative biology and taxonomic classification.</title>
        <authorList>
            <person name="Goeker M."/>
        </authorList>
    </citation>
    <scope>NUCLEOTIDE SEQUENCE [LARGE SCALE GENOMIC DNA]</scope>
    <source>
        <strain evidence="1 2">DSM 2461</strain>
    </source>
</reference>
<evidence type="ECO:0000313" key="1">
    <source>
        <dbReference type="EMBL" id="MBB6478402.1"/>
    </source>
</evidence>
<proteinExistence type="predicted"/>
<comment type="caution">
    <text evidence="1">The sequence shown here is derived from an EMBL/GenBank/DDBJ whole genome shotgun (WGS) entry which is preliminary data.</text>
</comment>
<dbReference type="EMBL" id="JACHGJ010000001">
    <property type="protein sequence ID" value="MBB6478402.1"/>
    <property type="molecule type" value="Genomic_DNA"/>
</dbReference>
<gene>
    <name evidence="1" type="ORF">HNR50_000035</name>
</gene>
<dbReference type="RefSeq" id="WP_184742208.1">
    <property type="nucleotide sequence ID" value="NZ_JACHGJ010000001.1"/>
</dbReference>
<keyword evidence="2" id="KW-1185">Reference proteome</keyword>